<name>A0ABX1G908_9MICC</name>
<dbReference type="RefSeq" id="WP_168153489.1">
    <property type="nucleotide sequence ID" value="NZ_JAAWVT010000015.1"/>
</dbReference>
<evidence type="ECO:0000256" key="3">
    <source>
        <dbReference type="SAM" id="Phobius"/>
    </source>
</evidence>
<dbReference type="PANTHER" id="PTHR30023">
    <property type="entry name" value="D-ALANYL-D-ALANINE CARBOXYPEPTIDASE"/>
    <property type="match status" value="1"/>
</dbReference>
<dbReference type="PRINTS" id="PR00922">
    <property type="entry name" value="DADACBPTASE3"/>
</dbReference>
<keyword evidence="3" id="KW-1133">Transmembrane helix</keyword>
<evidence type="ECO:0000256" key="2">
    <source>
        <dbReference type="ARBA" id="ARBA00022801"/>
    </source>
</evidence>
<feature type="transmembrane region" description="Helical" evidence="3">
    <location>
        <begin position="12"/>
        <end position="32"/>
    </location>
</feature>
<evidence type="ECO:0000313" key="5">
    <source>
        <dbReference type="Proteomes" id="UP000746595"/>
    </source>
</evidence>
<dbReference type="Gene3D" id="3.40.710.10">
    <property type="entry name" value="DD-peptidase/beta-lactamase superfamily"/>
    <property type="match status" value="2"/>
</dbReference>
<reference evidence="4 5" key="1">
    <citation type="submission" date="2020-04" db="EMBL/GenBank/DDBJ databases">
        <title>Paeniglutamicibacter sp. ANT13_2, a novel actinomycete isolated from sediment in Antarctica.</title>
        <authorList>
            <person name="Sakdapetsiri C."/>
            <person name="Pinyakong O."/>
        </authorList>
    </citation>
    <scope>NUCLEOTIDE SEQUENCE [LARGE SCALE GENOMIC DNA]</scope>
    <source>
        <strain evidence="4 5">ANT13_2</strain>
    </source>
</reference>
<dbReference type="PANTHER" id="PTHR30023:SF0">
    <property type="entry name" value="PENICILLIN-SENSITIVE CARBOXYPEPTIDASE A"/>
    <property type="match status" value="1"/>
</dbReference>
<proteinExistence type="inferred from homology"/>
<dbReference type="InterPro" id="IPR000667">
    <property type="entry name" value="Peptidase_S13"/>
</dbReference>
<keyword evidence="4" id="KW-0645">Protease</keyword>
<accession>A0ABX1G908</accession>
<keyword evidence="4" id="KW-0121">Carboxypeptidase</keyword>
<comment type="caution">
    <text evidence="4">The sequence shown here is derived from an EMBL/GenBank/DDBJ whole genome shotgun (WGS) entry which is preliminary data.</text>
</comment>
<gene>
    <name evidence="4" type="primary">dacB</name>
    <name evidence="4" type="ORF">HED64_18820</name>
</gene>
<evidence type="ECO:0000313" key="4">
    <source>
        <dbReference type="EMBL" id="NKG22750.1"/>
    </source>
</evidence>
<keyword evidence="5" id="KW-1185">Reference proteome</keyword>
<keyword evidence="2 4" id="KW-0378">Hydrolase</keyword>
<dbReference type="EMBL" id="JAAWVT010000015">
    <property type="protein sequence ID" value="NKG22750.1"/>
    <property type="molecule type" value="Genomic_DNA"/>
</dbReference>
<dbReference type="EC" id="3.4.16.4" evidence="4"/>
<keyword evidence="3" id="KW-0472">Membrane</keyword>
<comment type="similarity">
    <text evidence="1">Belongs to the peptidase S13 family.</text>
</comment>
<keyword evidence="3" id="KW-0812">Transmembrane</keyword>
<dbReference type="GO" id="GO:0009002">
    <property type="term" value="F:serine-type D-Ala-D-Ala carboxypeptidase activity"/>
    <property type="evidence" value="ECO:0007669"/>
    <property type="project" value="UniProtKB-EC"/>
</dbReference>
<dbReference type="SUPFAM" id="SSF56601">
    <property type="entry name" value="beta-lactamase/transpeptidase-like"/>
    <property type="match status" value="1"/>
</dbReference>
<dbReference type="NCBIfam" id="TIGR00666">
    <property type="entry name" value="PBP4"/>
    <property type="match status" value="1"/>
</dbReference>
<organism evidence="4 5">
    <name type="scientific">Paeniglutamicibacter terrestris</name>
    <dbReference type="NCBI Taxonomy" id="2723403"/>
    <lineage>
        <taxon>Bacteria</taxon>
        <taxon>Bacillati</taxon>
        <taxon>Actinomycetota</taxon>
        <taxon>Actinomycetes</taxon>
        <taxon>Micrococcales</taxon>
        <taxon>Micrococcaceae</taxon>
        <taxon>Paeniglutamicibacter</taxon>
    </lineage>
</organism>
<evidence type="ECO:0000256" key="1">
    <source>
        <dbReference type="ARBA" id="ARBA00006096"/>
    </source>
</evidence>
<sequence>MKITHPFWRAGILAVVAGILLGLLTFFLIPVFSPEKKPEAVAPAAPAVLAAASATALPALDPAHGAPETTVLAQTLDPIFASATGATITASVIDVATGEEVYSRSGATPGTPASSLKVLTAVAATHAMGENTRFSTKTVLKDPTTVVLVGGGDVLLGAGENSASVSGRAGLGTLAKHTATALAAAQSSGQVGDSITIQLDESLFSGEAMNPAWDVSLLASHDIAPISPLAMYGARADAGAKTARVGDPGMYAAKTFASALGSALKAANGPTLSATVTRTESGTEGTELASVKSAPLSEQLQFMLEVSDNYVAETMGRLVAVAAKEPGDYAHGAAAVARVVGELGINTTGLVLLDTSGLAAADLVSPLTLASALAYAASSEHVSLRNISYWLPIAGATGTLTSRLGTPETRGVLRAKTGSLMEVSSLTGLSVTQDGRLVAFSFLVHTSDRAIAPHKGVLDAAALALTQCGCS</sequence>
<dbReference type="Pfam" id="PF02113">
    <property type="entry name" value="Peptidase_S13"/>
    <property type="match status" value="2"/>
</dbReference>
<dbReference type="Proteomes" id="UP000746595">
    <property type="component" value="Unassembled WGS sequence"/>
</dbReference>
<dbReference type="InterPro" id="IPR012338">
    <property type="entry name" value="Beta-lactam/transpept-like"/>
</dbReference>
<protein>
    <submittedName>
        <fullName evidence="4">D-alanyl-D-alanine carboxypeptidase/D-alanyl-D-alanine-endopeptidase</fullName>
        <ecNumber evidence="4">3.4.16.4</ecNumber>
    </submittedName>
</protein>